<dbReference type="Pfam" id="PF24032">
    <property type="entry name" value="YQBQ"/>
    <property type="match status" value="1"/>
</dbReference>
<evidence type="ECO:0000313" key="2">
    <source>
        <dbReference type="EMBL" id="MBM6877093.1"/>
    </source>
</evidence>
<sequence length="324" mass="36793">MNIRLLLEHNQTVYDATSIVTDGVAWESSMRGEAGRLRFSVVRDGIINFVEGDKVQFYTDGILRFVGWVMTKERTQEQIIEVTAYDQMFYLAKNRGTYVYWDKKASEVISMIASDYGLAVGTMADTGWKIPQRIEEGQTLLDMMLTALELSEEATGKEYFLFDDCGRLTVKERSQMDTAGVFCCDGGVGSYTYVTDISEDTVNGVRLYQAGRKETERLAYQQENSEKVEEWGRLYAYRHVAFTLNQAQMKEIARGILEKQCRVKKTLVVENVNGDLDIRGGNSIYLSIPDLAEIGVEQKVLVEKCTHVYEDGSHKMSMEIRVEG</sequence>
<comment type="caution">
    <text evidence="2">The sequence shown here is derived from an EMBL/GenBank/DDBJ whole genome shotgun (WGS) entry which is preliminary data.</text>
</comment>
<reference evidence="2 3" key="1">
    <citation type="journal article" date="2021" name="Sci. Rep.">
        <title>The distribution of antibiotic resistance genes in chicken gut microbiota commensals.</title>
        <authorList>
            <person name="Juricova H."/>
            <person name="Matiasovicova J."/>
            <person name="Kubasova T."/>
            <person name="Cejkova D."/>
            <person name="Rychlik I."/>
        </authorList>
    </citation>
    <scope>NUCLEOTIDE SEQUENCE [LARGE SCALE GENOMIC DNA]</scope>
    <source>
        <strain evidence="2 3">An431b</strain>
    </source>
</reference>
<feature type="domain" description="YqbQ/XkdQ" evidence="1">
    <location>
        <begin position="24"/>
        <end position="321"/>
    </location>
</feature>
<gene>
    <name evidence="2" type="ORF">H9X83_02820</name>
</gene>
<proteinExistence type="predicted"/>
<evidence type="ECO:0000259" key="1">
    <source>
        <dbReference type="Pfam" id="PF24032"/>
    </source>
</evidence>
<protein>
    <recommendedName>
        <fullName evidence="1">YqbQ/XkdQ domain-containing protein</fullName>
    </recommendedName>
</protein>
<evidence type="ECO:0000313" key="3">
    <source>
        <dbReference type="Proteomes" id="UP000729290"/>
    </source>
</evidence>
<dbReference type="RefSeq" id="WP_205133009.1">
    <property type="nucleotide sequence ID" value="NZ_JACSNT010000003.1"/>
</dbReference>
<name>A0ABS2G8W3_9FIRM</name>
<dbReference type="Proteomes" id="UP000729290">
    <property type="component" value="Unassembled WGS sequence"/>
</dbReference>
<organism evidence="2 3">
    <name type="scientific">Anaerotignum lactatifermentans</name>
    <dbReference type="NCBI Taxonomy" id="160404"/>
    <lineage>
        <taxon>Bacteria</taxon>
        <taxon>Bacillati</taxon>
        <taxon>Bacillota</taxon>
        <taxon>Clostridia</taxon>
        <taxon>Lachnospirales</taxon>
        <taxon>Anaerotignaceae</taxon>
        <taxon>Anaerotignum</taxon>
    </lineage>
</organism>
<dbReference type="EMBL" id="JACSNV010000003">
    <property type="protein sequence ID" value="MBM6877093.1"/>
    <property type="molecule type" value="Genomic_DNA"/>
</dbReference>
<keyword evidence="3" id="KW-1185">Reference proteome</keyword>
<dbReference type="InterPro" id="IPR056937">
    <property type="entry name" value="YqbQ/XkdQ"/>
</dbReference>
<accession>A0ABS2G8W3</accession>
<dbReference type="SUPFAM" id="SSF69279">
    <property type="entry name" value="Phage tail proteins"/>
    <property type="match status" value="1"/>
</dbReference>